<protein>
    <submittedName>
        <fullName evidence="1">Uncharacterized protein</fullName>
    </submittedName>
</protein>
<evidence type="ECO:0000313" key="1">
    <source>
        <dbReference type="EMBL" id="QHT22082.1"/>
    </source>
</evidence>
<organism evidence="1">
    <name type="scientific">viral metagenome</name>
    <dbReference type="NCBI Taxonomy" id="1070528"/>
    <lineage>
        <taxon>unclassified sequences</taxon>
        <taxon>metagenomes</taxon>
        <taxon>organismal metagenomes</taxon>
    </lineage>
</organism>
<dbReference type="EMBL" id="MN739702">
    <property type="protein sequence ID" value="QHT22082.1"/>
    <property type="molecule type" value="Genomic_DNA"/>
</dbReference>
<name>A0A6C0E058_9ZZZZ</name>
<accession>A0A6C0E058</accession>
<proteinExistence type="predicted"/>
<sequence>MKKYFRIISKLIEDYGDDKRVIKHIIKMNNYMISSLTQSGGTPEESSRIIAAAKEVMISMIDKILREGENVQEVKELLTTMNAELSKLI</sequence>
<dbReference type="AlphaFoldDB" id="A0A6C0E058"/>
<reference evidence="1" key="1">
    <citation type="journal article" date="2020" name="Nature">
        <title>Giant virus diversity and host interactions through global metagenomics.</title>
        <authorList>
            <person name="Schulz F."/>
            <person name="Roux S."/>
            <person name="Paez-Espino D."/>
            <person name="Jungbluth S."/>
            <person name="Walsh D.A."/>
            <person name="Denef V.J."/>
            <person name="McMahon K.D."/>
            <person name="Konstantinidis K.T."/>
            <person name="Eloe-Fadrosh E.A."/>
            <person name="Kyrpides N.C."/>
            <person name="Woyke T."/>
        </authorList>
    </citation>
    <scope>NUCLEOTIDE SEQUENCE</scope>
    <source>
        <strain evidence="1">GVMAG-M-3300023179-103</strain>
    </source>
</reference>